<accession>A0ABQ7HXF3</accession>
<dbReference type="Pfam" id="PF03199">
    <property type="entry name" value="GSH_synthase"/>
    <property type="match status" value="1"/>
</dbReference>
<dbReference type="Proteomes" id="UP001516464">
    <property type="component" value="Unassembled WGS sequence"/>
</dbReference>
<evidence type="ECO:0000256" key="2">
    <source>
        <dbReference type="ARBA" id="ARBA00010385"/>
    </source>
</evidence>
<proteinExistence type="inferred from homology"/>
<evidence type="ECO:0000256" key="1">
    <source>
        <dbReference type="ARBA" id="ARBA00004965"/>
    </source>
</evidence>
<organism evidence="11 12">
    <name type="scientific">Astathelohania contejeani</name>
    <dbReference type="NCBI Taxonomy" id="164912"/>
    <lineage>
        <taxon>Eukaryota</taxon>
        <taxon>Fungi</taxon>
        <taxon>Fungi incertae sedis</taxon>
        <taxon>Microsporidia</taxon>
        <taxon>Astathelohaniidae</taxon>
        <taxon>Astathelohania</taxon>
    </lineage>
</organism>
<keyword evidence="8 9" id="KW-0460">Magnesium</keyword>
<protein>
    <recommendedName>
        <fullName evidence="9">Glutathione synthetase</fullName>
        <shortName evidence="9">GSH-S</shortName>
        <ecNumber evidence="9">6.3.2.3</ecNumber>
    </recommendedName>
</protein>
<comment type="cofactor">
    <cofactor evidence="9">
        <name>Mg(2+)</name>
        <dbReference type="ChEBI" id="CHEBI:18420"/>
    </cofactor>
    <text evidence="9">Binds 1 Mg(2+) ion per subunit.</text>
</comment>
<dbReference type="EMBL" id="SBIQ01000176">
    <property type="protein sequence ID" value="KAF7682814.1"/>
    <property type="molecule type" value="Genomic_DNA"/>
</dbReference>
<keyword evidence="7 9" id="KW-0067">ATP-binding</keyword>
<comment type="pathway">
    <text evidence="1 9">Sulfur metabolism; glutathione biosynthesis; glutathione from L-cysteine and L-glutamate: step 2/2.</text>
</comment>
<dbReference type="SUPFAM" id="SSF56059">
    <property type="entry name" value="Glutathione synthetase ATP-binding domain-like"/>
    <property type="match status" value="1"/>
</dbReference>
<evidence type="ECO:0000313" key="12">
    <source>
        <dbReference type="Proteomes" id="UP001516464"/>
    </source>
</evidence>
<keyword evidence="5 9" id="KW-0479">Metal-binding</keyword>
<evidence type="ECO:0000256" key="7">
    <source>
        <dbReference type="ARBA" id="ARBA00022840"/>
    </source>
</evidence>
<evidence type="ECO:0000259" key="10">
    <source>
        <dbReference type="Pfam" id="PF03199"/>
    </source>
</evidence>
<reference evidence="11 12" key="1">
    <citation type="submission" date="2019-01" db="EMBL/GenBank/DDBJ databases">
        <title>Genomes sequencing and comparative genomics of infectious freshwater microsporidia, Cucumispora dikerogammari and Thelohania contejeani.</title>
        <authorList>
            <person name="Cormier A."/>
            <person name="Giraud I."/>
            <person name="Wattier R."/>
            <person name="Teixeira M."/>
            <person name="Grandjean F."/>
            <person name="Rigaud T."/>
            <person name="Cordaux R."/>
        </authorList>
    </citation>
    <scope>NUCLEOTIDE SEQUENCE [LARGE SCALE GENOMIC DNA]</scope>
    <source>
        <strain evidence="11">T1</strain>
        <tissue evidence="11">Spores</tissue>
    </source>
</reference>
<feature type="domain" description="Glutathione synthase substrate-binding" evidence="10">
    <location>
        <begin position="193"/>
        <end position="282"/>
    </location>
</feature>
<dbReference type="Pfam" id="PF03917">
    <property type="entry name" value="GSH_synth_ATP"/>
    <property type="match status" value="1"/>
</dbReference>
<comment type="caution">
    <text evidence="11">The sequence shown here is derived from an EMBL/GenBank/DDBJ whole genome shotgun (WGS) entry which is preliminary data.</text>
</comment>
<evidence type="ECO:0000256" key="5">
    <source>
        <dbReference type="ARBA" id="ARBA00022723"/>
    </source>
</evidence>
<comment type="catalytic activity">
    <reaction evidence="9">
        <text>gamma-L-glutamyl-L-cysteine + glycine + ATP = glutathione + ADP + phosphate + H(+)</text>
        <dbReference type="Rhea" id="RHEA:13557"/>
        <dbReference type="ChEBI" id="CHEBI:15378"/>
        <dbReference type="ChEBI" id="CHEBI:30616"/>
        <dbReference type="ChEBI" id="CHEBI:43474"/>
        <dbReference type="ChEBI" id="CHEBI:57305"/>
        <dbReference type="ChEBI" id="CHEBI:57925"/>
        <dbReference type="ChEBI" id="CHEBI:58173"/>
        <dbReference type="ChEBI" id="CHEBI:456216"/>
        <dbReference type="EC" id="6.3.2.3"/>
    </reaction>
</comment>
<dbReference type="InterPro" id="IPR004887">
    <property type="entry name" value="GSH_synth_subst-bd"/>
</dbReference>
<dbReference type="InterPro" id="IPR014049">
    <property type="entry name" value="Glutathione_synthase_N_euk"/>
</dbReference>
<evidence type="ECO:0000256" key="3">
    <source>
        <dbReference type="ARBA" id="ARBA00022598"/>
    </source>
</evidence>
<dbReference type="InterPro" id="IPR037013">
    <property type="entry name" value="GSH-S_sub-bd_sf"/>
</dbReference>
<dbReference type="SUPFAM" id="SSF52440">
    <property type="entry name" value="PreATP-grasp domain"/>
    <property type="match status" value="1"/>
</dbReference>
<sequence length="436" mass="50617">MDKFDNEKLMINICDSENLMTFKNGELRSINVTVSPTNVDYGNLFEIQKDVNKLFYKSTEFIQSNKFISDIKDPLFLMLKSCVPKQRKIKVHLIRTDYLKDLNGGFKQVETNTIACAYLLMGSKLNSIHSLFYPDVLVSQALWKLPDLFCIIHSLFIKKDDKIILPLDKPLPFNNTAFPEIALMIDNDTSRKSTNYFEKVELIKLLKIRGIDMLHVTMDDVIEKCRFSEDGSDMFFLDRKVYCVYYRWFYNYEHYREVDIEIRKKIEYSNVISLPSAELQMAGCKEFNLKFSNYEALKELYGDSESISSIYNTIGEYKSIEEYKEGDETNWILKSTSEGGGNNIFGLEVKKMCLEKKRNNYFMMKKIDSMSYKNRFLGEEKERNTIPEIGIIGVLVSMNDRILINTNIGYICRSKDVNSNECGVSCGFGALDSIYK</sequence>
<dbReference type="PANTHER" id="PTHR11130:SF0">
    <property type="entry name" value="GLUTATHIONE SYNTHETASE"/>
    <property type="match status" value="1"/>
</dbReference>
<evidence type="ECO:0000256" key="4">
    <source>
        <dbReference type="ARBA" id="ARBA00022684"/>
    </source>
</evidence>
<evidence type="ECO:0000256" key="6">
    <source>
        <dbReference type="ARBA" id="ARBA00022741"/>
    </source>
</evidence>
<dbReference type="Gene3D" id="3.30.470.20">
    <property type="entry name" value="ATP-grasp fold, B domain"/>
    <property type="match status" value="1"/>
</dbReference>
<dbReference type="Gene3D" id="3.30.1490.50">
    <property type="match status" value="1"/>
</dbReference>
<name>A0ABQ7HXF3_9MICR</name>
<dbReference type="InterPro" id="IPR016185">
    <property type="entry name" value="PreATP-grasp_dom_sf"/>
</dbReference>
<keyword evidence="3 9" id="KW-0436">Ligase</keyword>
<dbReference type="InterPro" id="IPR014709">
    <property type="entry name" value="Glutathione_synthase_C_euk"/>
</dbReference>
<dbReference type="EC" id="6.3.2.3" evidence="9"/>
<keyword evidence="12" id="KW-1185">Reference proteome</keyword>
<gene>
    <name evidence="11" type="primary">GSS</name>
    <name evidence="11" type="ORF">TCON_1971</name>
</gene>
<dbReference type="Gene3D" id="3.30.1490.80">
    <property type="match status" value="1"/>
</dbReference>
<keyword evidence="4 9" id="KW-0317">Glutathione biosynthesis</keyword>
<evidence type="ECO:0000256" key="9">
    <source>
        <dbReference type="PIRNR" id="PIRNR001558"/>
    </source>
</evidence>
<keyword evidence="6 9" id="KW-0547">Nucleotide-binding</keyword>
<dbReference type="InterPro" id="IPR005615">
    <property type="entry name" value="Glutathione_synthase"/>
</dbReference>
<evidence type="ECO:0000256" key="8">
    <source>
        <dbReference type="ARBA" id="ARBA00022842"/>
    </source>
</evidence>
<dbReference type="PANTHER" id="PTHR11130">
    <property type="entry name" value="GLUTATHIONE SYNTHETASE"/>
    <property type="match status" value="1"/>
</dbReference>
<dbReference type="Gene3D" id="3.40.50.1760">
    <property type="entry name" value="Glutathione synthase, substrate-binding domain superfamily, eukaryotic"/>
    <property type="match status" value="1"/>
</dbReference>
<evidence type="ECO:0000313" key="11">
    <source>
        <dbReference type="EMBL" id="KAF7682814.1"/>
    </source>
</evidence>
<dbReference type="InterPro" id="IPR014042">
    <property type="entry name" value="Glutathione_synthase_a-hlx"/>
</dbReference>
<dbReference type="Gene3D" id="1.10.1080.10">
    <property type="entry name" value="Glutathione Synthetase, Chain A, domain 3"/>
    <property type="match status" value="1"/>
</dbReference>
<comment type="similarity">
    <text evidence="2 9">Belongs to the eukaryotic GSH synthase family.</text>
</comment>
<dbReference type="PIRSF" id="PIRSF001558">
    <property type="entry name" value="GSHase"/>
    <property type="match status" value="1"/>
</dbReference>